<feature type="domain" description="Sulfotransferase" evidence="4">
    <location>
        <begin position="57"/>
        <end position="300"/>
    </location>
</feature>
<dbReference type="PANTHER" id="PTHR11783">
    <property type="entry name" value="SULFOTRANSFERASE SULT"/>
    <property type="match status" value="1"/>
</dbReference>
<dbReference type="AlphaFoldDB" id="A0A1U7RMQ1"/>
<evidence type="ECO:0000256" key="1">
    <source>
        <dbReference type="ARBA" id="ARBA00005771"/>
    </source>
</evidence>
<evidence type="ECO:0000256" key="2">
    <source>
        <dbReference type="ARBA" id="ARBA00022679"/>
    </source>
</evidence>
<dbReference type="InterPro" id="IPR000863">
    <property type="entry name" value="Sulfotransferase_dom"/>
</dbReference>
<comment type="similarity">
    <text evidence="1 3">Belongs to the sulfotransferase 1 family.</text>
</comment>
<dbReference type="RefSeq" id="XP_006017069.1">
    <property type="nucleotide sequence ID" value="XM_006017007.3"/>
</dbReference>
<dbReference type="Pfam" id="PF00685">
    <property type="entry name" value="Sulfotransfer_1"/>
    <property type="match status" value="1"/>
</dbReference>
<dbReference type="GeneID" id="102373192"/>
<dbReference type="EC" id="2.8.2.-" evidence="3"/>
<dbReference type="GO" id="GO:0008146">
    <property type="term" value="F:sulfotransferase activity"/>
    <property type="evidence" value="ECO:0007669"/>
    <property type="project" value="InterPro"/>
</dbReference>
<accession>A0A1U7RMQ1</accession>
<dbReference type="InterPro" id="IPR027417">
    <property type="entry name" value="P-loop_NTPase"/>
</dbReference>
<dbReference type="SUPFAM" id="SSF52540">
    <property type="entry name" value="P-loop containing nucleoside triphosphate hydrolases"/>
    <property type="match status" value="1"/>
</dbReference>
<reference evidence="6" key="1">
    <citation type="submission" date="2025-08" db="UniProtKB">
        <authorList>
            <consortium name="RefSeq"/>
        </authorList>
    </citation>
    <scope>IDENTIFICATION</scope>
</reference>
<keyword evidence="5" id="KW-1185">Reference proteome</keyword>
<keyword evidence="2 3" id="KW-0808">Transferase</keyword>
<dbReference type="InParanoid" id="A0A1U7RMQ1"/>
<dbReference type="Gene3D" id="3.40.50.300">
    <property type="entry name" value="P-loop containing nucleotide triphosphate hydrolases"/>
    <property type="match status" value="1"/>
</dbReference>
<dbReference type="OrthoDB" id="205623at2759"/>
<organism evidence="5 6">
    <name type="scientific">Alligator sinensis</name>
    <name type="common">Chinese alligator</name>
    <dbReference type="NCBI Taxonomy" id="38654"/>
    <lineage>
        <taxon>Eukaryota</taxon>
        <taxon>Metazoa</taxon>
        <taxon>Chordata</taxon>
        <taxon>Craniata</taxon>
        <taxon>Vertebrata</taxon>
        <taxon>Euteleostomi</taxon>
        <taxon>Archelosauria</taxon>
        <taxon>Archosauria</taxon>
        <taxon>Crocodylia</taxon>
        <taxon>Alligatoridae</taxon>
        <taxon>Alligatorinae</taxon>
        <taxon>Alligator</taxon>
    </lineage>
</organism>
<evidence type="ECO:0000259" key="4">
    <source>
        <dbReference type="Pfam" id="PF00685"/>
    </source>
</evidence>
<proteinExistence type="inferred from homology"/>
<dbReference type="eggNOG" id="KOG1584">
    <property type="taxonomic scope" value="Eukaryota"/>
</dbReference>
<name>A0A1U7RMQ1_ALLSI</name>
<sequence>MTSNRKALTERLDRIMALAQDVPPEENVFSYKGVLYPVLLCSPATFEALESFEARSDDVLLAGYPKSGNNWILQILNDLVTADLKKNKEALEERMKHEEKGDYTFLEFGDPGKFERIKKLPFRRVLATHLLPGCLPTSISKNNAKILMLSRNPKDVAVSYFHFSNGMPLLPSFKTWDEFFNAFVCGEVVWGSYFDYMIEWNKRINNKNIMFITYEELKENLILGVKKITEFFEFSMTEEELQAVMDRSSFQAMNENSHSTHGTFGNILFRKGAISDWKTLFTEAQNQEMERKFEECLAETKLGAKIMYKKYCKP</sequence>
<evidence type="ECO:0000313" key="5">
    <source>
        <dbReference type="Proteomes" id="UP000189705"/>
    </source>
</evidence>
<dbReference type="Proteomes" id="UP000189705">
    <property type="component" value="Unplaced"/>
</dbReference>
<gene>
    <name evidence="6" type="primary">LOC102373192</name>
</gene>
<evidence type="ECO:0000313" key="6">
    <source>
        <dbReference type="RefSeq" id="XP_006017069.1"/>
    </source>
</evidence>
<protein>
    <recommendedName>
        <fullName evidence="3">Sulfotransferase</fullName>
        <ecNumber evidence="3">2.8.2.-</ecNumber>
    </recommendedName>
</protein>
<evidence type="ECO:0000256" key="3">
    <source>
        <dbReference type="RuleBase" id="RU361155"/>
    </source>
</evidence>
<dbReference type="KEGG" id="asn:102373192"/>